<keyword evidence="5" id="KW-0539">Nucleus</keyword>
<comment type="caution">
    <text evidence="8">The sequence shown here is derived from an EMBL/GenBank/DDBJ whole genome shotgun (WGS) entry which is preliminary data.</text>
</comment>
<evidence type="ECO:0000256" key="6">
    <source>
        <dbReference type="SAM" id="MobiDB-lite"/>
    </source>
</evidence>
<feature type="non-terminal residue" evidence="8">
    <location>
        <position position="1"/>
    </location>
</feature>
<dbReference type="InterPro" id="IPR036879">
    <property type="entry name" value="TF_MADSbox_sf"/>
</dbReference>
<evidence type="ECO:0000256" key="2">
    <source>
        <dbReference type="ARBA" id="ARBA00023015"/>
    </source>
</evidence>
<dbReference type="Proteomes" id="UP000215902">
    <property type="component" value="Unassembled WGS sequence"/>
</dbReference>
<protein>
    <recommendedName>
        <fullName evidence="7">MADS-box domain-containing protein</fullName>
    </recommendedName>
</protein>
<feature type="region of interest" description="Disordered" evidence="6">
    <location>
        <begin position="161"/>
        <end position="310"/>
    </location>
</feature>
<dbReference type="AlphaFoldDB" id="A0A267DQT7"/>
<dbReference type="PANTHER" id="PTHR48019">
    <property type="entry name" value="SERUM RESPONSE FACTOR HOMOLOG"/>
    <property type="match status" value="1"/>
</dbReference>
<accession>A0A267DQT7</accession>
<dbReference type="STRING" id="282301.A0A267DQT7"/>
<evidence type="ECO:0000256" key="4">
    <source>
        <dbReference type="ARBA" id="ARBA00023163"/>
    </source>
</evidence>
<dbReference type="EMBL" id="NIVC01003513">
    <property type="protein sequence ID" value="PAA51047.1"/>
    <property type="molecule type" value="Genomic_DNA"/>
</dbReference>
<dbReference type="OrthoDB" id="2284405at2759"/>
<evidence type="ECO:0000256" key="5">
    <source>
        <dbReference type="ARBA" id="ARBA00023242"/>
    </source>
</evidence>
<gene>
    <name evidence="8" type="ORF">BOX15_Mlig001971g1</name>
</gene>
<dbReference type="GO" id="GO:0000987">
    <property type="term" value="F:cis-regulatory region sequence-specific DNA binding"/>
    <property type="evidence" value="ECO:0007669"/>
    <property type="project" value="InterPro"/>
</dbReference>
<feature type="compositionally biased region" description="Low complexity" evidence="6">
    <location>
        <begin position="247"/>
        <end position="262"/>
    </location>
</feature>
<dbReference type="InterPro" id="IPR050142">
    <property type="entry name" value="MADS-box/MEF2_TF"/>
</dbReference>
<feature type="compositionally biased region" description="Polar residues" evidence="6">
    <location>
        <begin position="213"/>
        <end position="224"/>
    </location>
</feature>
<dbReference type="SMART" id="SM00432">
    <property type="entry name" value="MADS"/>
    <property type="match status" value="1"/>
</dbReference>
<feature type="compositionally biased region" description="Low complexity" evidence="6">
    <location>
        <begin position="176"/>
        <end position="198"/>
    </location>
</feature>
<dbReference type="GO" id="GO:0005634">
    <property type="term" value="C:nucleus"/>
    <property type="evidence" value="ECO:0007669"/>
    <property type="project" value="UniProtKB-SubCell"/>
</dbReference>
<dbReference type="FunFam" id="3.40.1810.10:FF:000002">
    <property type="entry name" value="Serum response factor b"/>
    <property type="match status" value="1"/>
</dbReference>
<feature type="compositionally biased region" description="Pro residues" evidence="6">
    <location>
        <begin position="199"/>
        <end position="211"/>
    </location>
</feature>
<sequence length="456" mass="48410">NSMSATGSSDELCAQHGDQPFSNCWRFHAENPEDCCDDLTPGPSPSGGEDRSRSVSPYLPASGPDQRIDGAADQPPPKKKSRGKQKIKIEFIQDKNRRFTTFSKRKTGLMKKAYELASLTGAHVLLLVASETGHVYTYTTEKLNNMVQSNNGKALIQACLSSEKSPDGGGSGGGMMPSPGEAASPVGAGSGAPAAAMPAEPPPPPPPPPAQLPFQQQDQASVSPVQHHQQQHLQHHMQPPPPPPQHPLAQQQQQAQPSVPQHHQQHHHHHQQLHHQHLHHHQQPEQHPQRQPPQQHQQQSSEFPMPVVSVSSVTTVKPEIPLPLLSHQGLSDLLSPGGRAAAAAAAAAGSSLSDRKSHIPASLDLSNLSNLAMAAGSAATPTSATFSPAPGSAPILQIPQSAFTSTEFNLDSPNLFSLGYVPVRGPDSVIFLPISVNSIPNHQDAAPNSVAADRNA</sequence>
<proteinExistence type="predicted"/>
<feature type="compositionally biased region" description="Basic residues" evidence="6">
    <location>
        <begin position="263"/>
        <end position="281"/>
    </location>
</feature>
<evidence type="ECO:0000313" key="9">
    <source>
        <dbReference type="Proteomes" id="UP000215902"/>
    </source>
</evidence>
<dbReference type="GO" id="GO:0046983">
    <property type="term" value="F:protein dimerization activity"/>
    <property type="evidence" value="ECO:0007669"/>
    <property type="project" value="InterPro"/>
</dbReference>
<evidence type="ECO:0000256" key="1">
    <source>
        <dbReference type="ARBA" id="ARBA00004123"/>
    </source>
</evidence>
<feature type="domain" description="MADS-box" evidence="7">
    <location>
        <begin position="82"/>
        <end position="142"/>
    </location>
</feature>
<dbReference type="InterPro" id="IPR002100">
    <property type="entry name" value="TF_MADSbox"/>
</dbReference>
<dbReference type="GO" id="GO:0000981">
    <property type="term" value="F:DNA-binding transcription factor activity, RNA polymerase II-specific"/>
    <property type="evidence" value="ECO:0007669"/>
    <property type="project" value="InterPro"/>
</dbReference>
<keyword evidence="4" id="KW-0804">Transcription</keyword>
<dbReference type="PRINTS" id="PR00404">
    <property type="entry name" value="MADSDOMAIN"/>
</dbReference>
<keyword evidence="3" id="KW-0238">DNA-binding</keyword>
<dbReference type="Pfam" id="PF00319">
    <property type="entry name" value="SRF-TF"/>
    <property type="match status" value="1"/>
</dbReference>
<organism evidence="8 9">
    <name type="scientific">Macrostomum lignano</name>
    <dbReference type="NCBI Taxonomy" id="282301"/>
    <lineage>
        <taxon>Eukaryota</taxon>
        <taxon>Metazoa</taxon>
        <taxon>Spiralia</taxon>
        <taxon>Lophotrochozoa</taxon>
        <taxon>Platyhelminthes</taxon>
        <taxon>Rhabditophora</taxon>
        <taxon>Macrostomorpha</taxon>
        <taxon>Macrostomida</taxon>
        <taxon>Macrostomidae</taxon>
        <taxon>Macrostomum</taxon>
    </lineage>
</organism>
<keyword evidence="2" id="KW-0805">Transcription regulation</keyword>
<comment type="subcellular location">
    <subcellularLocation>
        <location evidence="1">Nucleus</location>
    </subcellularLocation>
</comment>
<dbReference type="Gene3D" id="3.40.1810.10">
    <property type="entry name" value="Transcription factor, MADS-box"/>
    <property type="match status" value="1"/>
</dbReference>
<dbReference type="SUPFAM" id="SSF55455">
    <property type="entry name" value="SRF-like"/>
    <property type="match status" value="1"/>
</dbReference>
<evidence type="ECO:0000313" key="8">
    <source>
        <dbReference type="EMBL" id="PAA51047.1"/>
    </source>
</evidence>
<dbReference type="InterPro" id="IPR033897">
    <property type="entry name" value="SRF-like_MADS-box"/>
</dbReference>
<evidence type="ECO:0000256" key="3">
    <source>
        <dbReference type="ARBA" id="ARBA00023125"/>
    </source>
</evidence>
<name>A0A267DQT7_9PLAT</name>
<evidence type="ECO:0000259" key="7">
    <source>
        <dbReference type="PROSITE" id="PS50066"/>
    </source>
</evidence>
<feature type="region of interest" description="Disordered" evidence="6">
    <location>
        <begin position="35"/>
        <end position="85"/>
    </location>
</feature>
<dbReference type="CDD" id="cd00266">
    <property type="entry name" value="MADS_SRF_like"/>
    <property type="match status" value="1"/>
</dbReference>
<dbReference type="GO" id="GO:0045944">
    <property type="term" value="P:positive regulation of transcription by RNA polymerase II"/>
    <property type="evidence" value="ECO:0007669"/>
    <property type="project" value="InterPro"/>
</dbReference>
<dbReference type="PROSITE" id="PS50066">
    <property type="entry name" value="MADS_BOX_2"/>
    <property type="match status" value="1"/>
</dbReference>
<reference evidence="8 9" key="1">
    <citation type="submission" date="2017-06" db="EMBL/GenBank/DDBJ databases">
        <title>A platform for efficient transgenesis in Macrostomum lignano, a flatworm model organism for stem cell research.</title>
        <authorList>
            <person name="Berezikov E."/>
        </authorList>
    </citation>
    <scope>NUCLEOTIDE SEQUENCE [LARGE SCALE GENOMIC DNA]</scope>
    <source>
        <strain evidence="8">DV1</strain>
        <tissue evidence="8">Whole organism</tissue>
    </source>
</reference>
<keyword evidence="9" id="KW-1185">Reference proteome</keyword>